<dbReference type="PROSITE" id="PS50127">
    <property type="entry name" value="UBC_2"/>
    <property type="match status" value="1"/>
</dbReference>
<reference evidence="7" key="1">
    <citation type="submission" date="2020-12" db="UniProtKB">
        <authorList>
            <consortium name="WormBaseParasite"/>
        </authorList>
    </citation>
    <scope>IDENTIFICATION</scope>
    <source>
        <strain evidence="7">MHco3</strain>
    </source>
</reference>
<evidence type="ECO:0000313" key="6">
    <source>
        <dbReference type="Proteomes" id="UP000025227"/>
    </source>
</evidence>
<name>A0A7I4Y449_HAECO</name>
<dbReference type="Pfam" id="PF00179">
    <property type="entry name" value="UQ_con"/>
    <property type="match status" value="1"/>
</dbReference>
<organism evidence="6 7">
    <name type="scientific">Haemonchus contortus</name>
    <name type="common">Barber pole worm</name>
    <dbReference type="NCBI Taxonomy" id="6289"/>
    <lineage>
        <taxon>Eukaryota</taxon>
        <taxon>Metazoa</taxon>
        <taxon>Ecdysozoa</taxon>
        <taxon>Nematoda</taxon>
        <taxon>Chromadorea</taxon>
        <taxon>Rhabditida</taxon>
        <taxon>Rhabditina</taxon>
        <taxon>Rhabditomorpha</taxon>
        <taxon>Strongyloidea</taxon>
        <taxon>Trichostrongylidae</taxon>
        <taxon>Haemonchus</taxon>
    </lineage>
</organism>
<dbReference type="SUPFAM" id="SSF54495">
    <property type="entry name" value="UBC-like"/>
    <property type="match status" value="1"/>
</dbReference>
<dbReference type="PANTHER" id="PTHR24067">
    <property type="entry name" value="UBIQUITIN-CONJUGATING ENZYME E2"/>
    <property type="match status" value="1"/>
</dbReference>
<dbReference type="PROSITE" id="PS00183">
    <property type="entry name" value="UBC_1"/>
    <property type="match status" value="1"/>
</dbReference>
<sequence length="155" mass="17672">MPASPYIKKVQATRIKKEIAELAEKKKYVVSITKIGEKENYNVKFKTDQPPFTNGVMTLNIDMTGDYPFRPPSVRFAHNLYHPNVERGGELCIPMLSLDNWKPATTLEDILMSILQLLVEPDISRPIRFDIAEECVKDPATYKKNASECMMNLPP</sequence>
<dbReference type="Gene3D" id="3.10.110.10">
    <property type="entry name" value="Ubiquitin Conjugating Enzyme"/>
    <property type="match status" value="1"/>
</dbReference>
<dbReference type="GO" id="GO:0005524">
    <property type="term" value="F:ATP binding"/>
    <property type="evidence" value="ECO:0007669"/>
    <property type="project" value="UniProtKB-UniRule"/>
</dbReference>
<evidence type="ECO:0000256" key="1">
    <source>
        <dbReference type="ARBA" id="ARBA00022679"/>
    </source>
</evidence>
<dbReference type="GO" id="GO:0016740">
    <property type="term" value="F:transferase activity"/>
    <property type="evidence" value="ECO:0007669"/>
    <property type="project" value="UniProtKB-KW"/>
</dbReference>
<accession>A0A7I4Y449</accession>
<dbReference type="InterPro" id="IPR050113">
    <property type="entry name" value="Ub_conjugating_enzyme"/>
</dbReference>
<dbReference type="GO" id="GO:0032446">
    <property type="term" value="P:protein modification by small protein conjugation"/>
    <property type="evidence" value="ECO:0007669"/>
    <property type="project" value="UniProtKB-ARBA"/>
</dbReference>
<feature type="active site" description="Glycyl thioester intermediate" evidence="3">
    <location>
        <position position="92"/>
    </location>
</feature>
<protein>
    <submittedName>
        <fullName evidence="7">UBC core domain-containing protein</fullName>
    </submittedName>
</protein>
<dbReference type="InterPro" id="IPR016135">
    <property type="entry name" value="UBQ-conjugating_enzyme/RWD"/>
</dbReference>
<dbReference type="OMA" id="PFLKFCH"/>
<dbReference type="InterPro" id="IPR000608">
    <property type="entry name" value="UBC"/>
</dbReference>
<comment type="similarity">
    <text evidence="4">Belongs to the ubiquitin-conjugating enzyme family.</text>
</comment>
<dbReference type="WBParaSite" id="HCON_00049040-00001">
    <property type="protein sequence ID" value="HCON_00049040-00001"/>
    <property type="gene ID" value="HCON_00049040"/>
</dbReference>
<proteinExistence type="inferred from homology"/>
<keyword evidence="2 4" id="KW-0833">Ubl conjugation pathway</keyword>
<dbReference type="OrthoDB" id="9978460at2759"/>
<dbReference type="AlphaFoldDB" id="A0A7I4Y449"/>
<keyword evidence="4" id="KW-0067">ATP-binding</keyword>
<keyword evidence="1" id="KW-0808">Transferase</keyword>
<feature type="domain" description="UBC core" evidence="5">
    <location>
        <begin position="10"/>
        <end position="155"/>
    </location>
</feature>
<evidence type="ECO:0000256" key="4">
    <source>
        <dbReference type="RuleBase" id="RU362109"/>
    </source>
</evidence>
<evidence type="ECO:0000256" key="3">
    <source>
        <dbReference type="PROSITE-ProRule" id="PRU10133"/>
    </source>
</evidence>
<dbReference type="Proteomes" id="UP000025227">
    <property type="component" value="Unplaced"/>
</dbReference>
<evidence type="ECO:0000256" key="2">
    <source>
        <dbReference type="ARBA" id="ARBA00022786"/>
    </source>
</evidence>
<evidence type="ECO:0000313" key="7">
    <source>
        <dbReference type="WBParaSite" id="HCON_00049040-00001"/>
    </source>
</evidence>
<evidence type="ECO:0000259" key="5">
    <source>
        <dbReference type="PROSITE" id="PS50127"/>
    </source>
</evidence>
<keyword evidence="6" id="KW-1185">Reference proteome</keyword>
<dbReference type="SMART" id="SM00212">
    <property type="entry name" value="UBCc"/>
    <property type="match status" value="1"/>
</dbReference>
<keyword evidence="4" id="KW-0547">Nucleotide-binding</keyword>
<dbReference type="InterPro" id="IPR023313">
    <property type="entry name" value="UBQ-conjugating_AS"/>
</dbReference>